<comment type="caution">
    <text evidence="21">The sequence shown here is derived from an EMBL/GenBank/DDBJ whole genome shotgun (WGS) entry which is preliminary data.</text>
</comment>
<feature type="domain" description="Cadherin" evidence="20">
    <location>
        <begin position="39"/>
        <end position="137"/>
    </location>
</feature>
<feature type="disulfide bond" evidence="15">
    <location>
        <begin position="2218"/>
        <end position="2235"/>
    </location>
</feature>
<dbReference type="InterPro" id="IPR050174">
    <property type="entry name" value="Protocadherin/Cadherin-CA"/>
</dbReference>
<feature type="domain" description="Cadherin" evidence="20">
    <location>
        <begin position="870"/>
        <end position="975"/>
    </location>
</feature>
<dbReference type="GO" id="GO:0016318">
    <property type="term" value="P:ommatidial rotation"/>
    <property type="evidence" value="ECO:0007669"/>
    <property type="project" value="UniProtKB-ARBA"/>
</dbReference>
<dbReference type="GO" id="GO:0048638">
    <property type="term" value="P:regulation of developmental growth"/>
    <property type="evidence" value="ECO:0007669"/>
    <property type="project" value="UniProtKB-ARBA"/>
</dbReference>
<evidence type="ECO:0000256" key="15">
    <source>
        <dbReference type="PROSITE-ProRule" id="PRU00076"/>
    </source>
</evidence>
<dbReference type="Pfam" id="PF00028">
    <property type="entry name" value="Cadherin"/>
    <property type="match status" value="18"/>
</dbReference>
<feature type="compositionally biased region" description="Polar residues" evidence="16">
    <location>
        <begin position="2917"/>
        <end position="2928"/>
    </location>
</feature>
<dbReference type="PANTHER" id="PTHR24028:SF263">
    <property type="entry name" value="CADHERIN-RELATED FAMILY MEMBER 1"/>
    <property type="match status" value="1"/>
</dbReference>
<evidence type="ECO:0000256" key="8">
    <source>
        <dbReference type="ARBA" id="ARBA00022837"/>
    </source>
</evidence>
<dbReference type="Pfam" id="PF00054">
    <property type="entry name" value="Laminin_G_1"/>
    <property type="match status" value="1"/>
</dbReference>
<feature type="disulfide bond" evidence="15">
    <location>
        <begin position="2196"/>
        <end position="2205"/>
    </location>
</feature>
<dbReference type="OrthoDB" id="6252479at2759"/>
<comment type="caution">
    <text evidence="15">Lacks conserved residue(s) required for the propagation of feature annotation.</text>
</comment>
<dbReference type="PANTHER" id="PTHR24028">
    <property type="entry name" value="CADHERIN-87A"/>
    <property type="match status" value="1"/>
</dbReference>
<feature type="domain" description="Cadherin" evidence="20">
    <location>
        <begin position="138"/>
        <end position="242"/>
    </location>
</feature>
<keyword evidence="8 14" id="KW-0106">Calcium</keyword>
<evidence type="ECO:0000256" key="13">
    <source>
        <dbReference type="ARBA" id="ARBA00023180"/>
    </source>
</evidence>
<feature type="domain" description="EGF-like" evidence="19">
    <location>
        <begin position="2209"/>
        <end position="2247"/>
    </location>
</feature>
<dbReference type="GO" id="GO:0016339">
    <property type="term" value="P:calcium-dependent cell-cell adhesion via plasma membrane cell adhesion molecules"/>
    <property type="evidence" value="ECO:0007669"/>
    <property type="project" value="UniProtKB-ARBA"/>
</dbReference>
<dbReference type="InterPro" id="IPR001881">
    <property type="entry name" value="EGF-like_Ca-bd_dom"/>
</dbReference>
<evidence type="ECO:0000256" key="12">
    <source>
        <dbReference type="ARBA" id="ARBA00023157"/>
    </source>
</evidence>
<feature type="domain" description="Cadherin" evidence="20">
    <location>
        <begin position="1506"/>
        <end position="1609"/>
    </location>
</feature>
<dbReference type="PROSITE" id="PS00010">
    <property type="entry name" value="ASX_HYDROXYL"/>
    <property type="match status" value="1"/>
</dbReference>
<gene>
    <name evidence="21" type="ORF">AFUS01_LOCUS952</name>
</gene>
<evidence type="ECO:0000256" key="4">
    <source>
        <dbReference type="ARBA" id="ARBA00022536"/>
    </source>
</evidence>
<dbReference type="InterPro" id="IPR000152">
    <property type="entry name" value="EGF-type_Asp/Asn_hydroxyl_site"/>
</dbReference>
<name>A0A8J2NLN7_9HEXA</name>
<dbReference type="GO" id="GO:0016324">
    <property type="term" value="C:apical plasma membrane"/>
    <property type="evidence" value="ECO:0007669"/>
    <property type="project" value="UniProtKB-SubCell"/>
</dbReference>
<dbReference type="CDD" id="cd11304">
    <property type="entry name" value="Cadherin_repeat"/>
    <property type="match status" value="18"/>
</dbReference>
<dbReference type="InterPro" id="IPR002126">
    <property type="entry name" value="Cadherin-like_dom"/>
</dbReference>
<feature type="region of interest" description="Disordered" evidence="16">
    <location>
        <begin position="3186"/>
        <end position="3224"/>
    </location>
</feature>
<dbReference type="GO" id="GO:0022603">
    <property type="term" value="P:regulation of anatomical structure morphogenesis"/>
    <property type="evidence" value="ECO:0007669"/>
    <property type="project" value="UniProtKB-ARBA"/>
</dbReference>
<dbReference type="GO" id="GO:0016327">
    <property type="term" value="C:apicolateral plasma membrane"/>
    <property type="evidence" value="ECO:0007669"/>
    <property type="project" value="UniProtKB-ARBA"/>
</dbReference>
<dbReference type="InterPro" id="IPR020894">
    <property type="entry name" value="Cadherin_CS"/>
</dbReference>
<feature type="domain" description="Cadherin" evidence="20">
    <location>
        <begin position="1401"/>
        <end position="1505"/>
    </location>
</feature>
<feature type="region of interest" description="Disordered" evidence="16">
    <location>
        <begin position="3038"/>
        <end position="3093"/>
    </location>
</feature>
<feature type="domain" description="Cadherin" evidence="20">
    <location>
        <begin position="1822"/>
        <end position="1929"/>
    </location>
</feature>
<dbReference type="FunFam" id="2.60.40.60:FF:000039">
    <property type="entry name" value="FAT atypical cadherin 3"/>
    <property type="match status" value="1"/>
</dbReference>
<dbReference type="InterPro" id="IPR001791">
    <property type="entry name" value="Laminin_G"/>
</dbReference>
<reference evidence="21" key="1">
    <citation type="submission" date="2021-06" db="EMBL/GenBank/DDBJ databases">
        <authorList>
            <person name="Hodson N. C."/>
            <person name="Mongue J. A."/>
            <person name="Jaron S. K."/>
        </authorList>
    </citation>
    <scope>NUCLEOTIDE SEQUENCE</scope>
</reference>
<dbReference type="CDD" id="cd00054">
    <property type="entry name" value="EGF_CA"/>
    <property type="match status" value="4"/>
</dbReference>
<feature type="domain" description="Cadherin" evidence="20">
    <location>
        <begin position="661"/>
        <end position="765"/>
    </location>
</feature>
<dbReference type="CDD" id="cd00053">
    <property type="entry name" value="EGF"/>
    <property type="match status" value="1"/>
</dbReference>
<feature type="domain" description="Laminin G" evidence="18">
    <location>
        <begin position="2290"/>
        <end position="2481"/>
    </location>
</feature>
<dbReference type="PROSITE" id="PS50268">
    <property type="entry name" value="CADHERIN_2"/>
    <property type="match status" value="18"/>
</dbReference>
<feature type="disulfide bond" evidence="15">
    <location>
        <begin position="2512"/>
        <end position="2521"/>
    </location>
</feature>
<keyword evidence="5 17" id="KW-0812">Transmembrane</keyword>
<keyword evidence="9" id="KW-0130">Cell adhesion</keyword>
<dbReference type="FunFam" id="2.60.40.60:FF:000101">
    <property type="entry name" value="FAT atypical cadherin 4"/>
    <property type="match status" value="1"/>
</dbReference>
<dbReference type="GO" id="GO:0048056">
    <property type="term" value="P:R3/R4 cell differentiation"/>
    <property type="evidence" value="ECO:0007669"/>
    <property type="project" value="UniProtKB-ARBA"/>
</dbReference>
<dbReference type="FunFam" id="2.60.40.60:FF:000037">
    <property type="entry name" value="FAT atypical cadherin 1"/>
    <property type="match status" value="1"/>
</dbReference>
<feature type="domain" description="Cadherin" evidence="20">
    <location>
        <begin position="1295"/>
        <end position="1400"/>
    </location>
</feature>
<dbReference type="GO" id="GO:0007156">
    <property type="term" value="P:homophilic cell adhesion via plasma membrane adhesion molecules"/>
    <property type="evidence" value="ECO:0007669"/>
    <property type="project" value="InterPro"/>
</dbReference>
<feature type="domain" description="Cadherin" evidence="20">
    <location>
        <begin position="347"/>
        <end position="449"/>
    </location>
</feature>
<feature type="compositionally biased region" description="Polar residues" evidence="16">
    <location>
        <begin position="3039"/>
        <end position="3052"/>
    </location>
</feature>
<keyword evidence="10 17" id="KW-1133">Transmembrane helix</keyword>
<feature type="compositionally biased region" description="Low complexity" evidence="16">
    <location>
        <begin position="2981"/>
        <end position="3001"/>
    </location>
</feature>
<dbReference type="Proteomes" id="UP000708208">
    <property type="component" value="Unassembled WGS sequence"/>
</dbReference>
<feature type="region of interest" description="Disordered" evidence="16">
    <location>
        <begin position="2900"/>
        <end position="2928"/>
    </location>
</feature>
<dbReference type="Pfam" id="PF02210">
    <property type="entry name" value="Laminin_G_2"/>
    <property type="match status" value="1"/>
</dbReference>
<feature type="domain" description="Cadherin" evidence="20">
    <location>
        <begin position="450"/>
        <end position="554"/>
    </location>
</feature>
<dbReference type="FunFam" id="2.60.40.60:FF:000013">
    <property type="entry name" value="Cadherin EGF LAG seven-pass G-type receptor"/>
    <property type="match status" value="1"/>
</dbReference>
<feature type="domain" description="Cadherin" evidence="20">
    <location>
        <begin position="243"/>
        <end position="347"/>
    </location>
</feature>
<dbReference type="PROSITE" id="PS50026">
    <property type="entry name" value="EGF_3"/>
    <property type="match status" value="4"/>
</dbReference>
<feature type="domain" description="Cadherin" evidence="20">
    <location>
        <begin position="1184"/>
        <end position="1294"/>
    </location>
</feature>
<keyword evidence="12 15" id="KW-1015">Disulfide bond</keyword>
<dbReference type="GO" id="GO:0035332">
    <property type="term" value="P:positive regulation of hippo signaling"/>
    <property type="evidence" value="ECO:0007669"/>
    <property type="project" value="UniProtKB-ARBA"/>
</dbReference>
<organism evidence="21 22">
    <name type="scientific">Allacma fusca</name>
    <dbReference type="NCBI Taxonomy" id="39272"/>
    <lineage>
        <taxon>Eukaryota</taxon>
        <taxon>Metazoa</taxon>
        <taxon>Ecdysozoa</taxon>
        <taxon>Arthropoda</taxon>
        <taxon>Hexapoda</taxon>
        <taxon>Collembola</taxon>
        <taxon>Symphypleona</taxon>
        <taxon>Sminthuridae</taxon>
        <taxon>Allacma</taxon>
    </lineage>
</organism>
<dbReference type="EMBL" id="CAJVCH010005129">
    <property type="protein sequence ID" value="CAG7656346.1"/>
    <property type="molecule type" value="Genomic_DNA"/>
</dbReference>
<comment type="subcellular location">
    <subcellularLocation>
        <location evidence="1">Apical cell membrane</location>
    </subcellularLocation>
    <subcellularLocation>
        <location evidence="2">Cell membrane</location>
        <topology evidence="2">Single-pass type I membrane protein</topology>
    </subcellularLocation>
</comment>
<feature type="compositionally biased region" description="Polar residues" evidence="16">
    <location>
        <begin position="3196"/>
        <end position="3214"/>
    </location>
</feature>
<keyword evidence="6" id="KW-0732">Signal</keyword>
<dbReference type="FunFam" id="2.60.40.60:FF:000020">
    <property type="entry name" value="Dachsous cadherin-related 1b"/>
    <property type="match status" value="2"/>
</dbReference>
<feature type="disulfide bond" evidence="15">
    <location>
        <begin position="2279"/>
        <end position="2288"/>
    </location>
</feature>
<feature type="region of interest" description="Disordered" evidence="16">
    <location>
        <begin position="2834"/>
        <end position="2857"/>
    </location>
</feature>
<dbReference type="PROSITE" id="PS01186">
    <property type="entry name" value="EGF_2"/>
    <property type="match status" value="2"/>
</dbReference>
<feature type="domain" description="Cadherin" evidence="20">
    <location>
        <begin position="1716"/>
        <end position="1821"/>
    </location>
</feature>
<dbReference type="InterPro" id="IPR000742">
    <property type="entry name" value="EGF"/>
</dbReference>
<dbReference type="FunFam" id="2.60.40.60:FF:000080">
    <property type="entry name" value="FAT atypical cadherin 1"/>
    <property type="match status" value="1"/>
</dbReference>
<keyword evidence="7" id="KW-0677">Repeat</keyword>
<evidence type="ECO:0000256" key="7">
    <source>
        <dbReference type="ARBA" id="ARBA00022737"/>
    </source>
</evidence>
<evidence type="ECO:0000259" key="19">
    <source>
        <dbReference type="PROSITE" id="PS50026"/>
    </source>
</evidence>
<keyword evidence="22" id="KW-1185">Reference proteome</keyword>
<keyword evidence="11 17" id="KW-0472">Membrane</keyword>
<dbReference type="GO" id="GO:0005509">
    <property type="term" value="F:calcium ion binding"/>
    <property type="evidence" value="ECO:0007669"/>
    <property type="project" value="UniProtKB-UniRule"/>
</dbReference>
<evidence type="ECO:0000259" key="20">
    <source>
        <dbReference type="PROSITE" id="PS50268"/>
    </source>
</evidence>
<dbReference type="PROSITE" id="PS00022">
    <property type="entry name" value="EGF_1"/>
    <property type="match status" value="4"/>
</dbReference>
<feature type="domain" description="Cadherin" evidence="20">
    <location>
        <begin position="766"/>
        <end position="869"/>
    </location>
</feature>
<evidence type="ECO:0000313" key="22">
    <source>
        <dbReference type="Proteomes" id="UP000708208"/>
    </source>
</evidence>
<dbReference type="FunFam" id="2.60.40.60:FF:000032">
    <property type="entry name" value="FAT atypical cadherin 1"/>
    <property type="match status" value="1"/>
</dbReference>
<dbReference type="GO" id="GO:0050769">
    <property type="term" value="P:positive regulation of neurogenesis"/>
    <property type="evidence" value="ECO:0007669"/>
    <property type="project" value="UniProtKB-ARBA"/>
</dbReference>
<feature type="disulfide bond" evidence="15">
    <location>
        <begin position="2237"/>
        <end position="2246"/>
    </location>
</feature>
<feature type="domain" description="Cadherin" evidence="20">
    <location>
        <begin position="1083"/>
        <end position="1183"/>
    </location>
</feature>
<dbReference type="GO" id="GO:0090251">
    <property type="term" value="P:protein localization involved in establishment of planar polarity"/>
    <property type="evidence" value="ECO:0007669"/>
    <property type="project" value="UniProtKB-ARBA"/>
</dbReference>
<dbReference type="PROSITE" id="PS00232">
    <property type="entry name" value="CADHERIN_1"/>
    <property type="match status" value="6"/>
</dbReference>
<evidence type="ECO:0000256" key="9">
    <source>
        <dbReference type="ARBA" id="ARBA00022889"/>
    </source>
</evidence>
<feature type="region of interest" description="Disordered" evidence="16">
    <location>
        <begin position="2974"/>
        <end position="3015"/>
    </location>
</feature>
<dbReference type="Pfam" id="PF00008">
    <property type="entry name" value="EGF"/>
    <property type="match status" value="1"/>
</dbReference>
<keyword evidence="4 15" id="KW-0245">EGF-like domain</keyword>
<dbReference type="FunFam" id="2.60.40.60:FF:000033">
    <property type="entry name" value="FAT atypical cadherin 1"/>
    <property type="match status" value="3"/>
</dbReference>
<dbReference type="GO" id="GO:0120035">
    <property type="term" value="P:regulation of plasma membrane bounded cell projection organization"/>
    <property type="evidence" value="ECO:0007669"/>
    <property type="project" value="UniProtKB-ARBA"/>
</dbReference>
<proteinExistence type="predicted"/>
<dbReference type="GO" id="GO:0007411">
    <property type="term" value="P:axon guidance"/>
    <property type="evidence" value="ECO:0007669"/>
    <property type="project" value="UniProtKB-ARBA"/>
</dbReference>
<dbReference type="SMART" id="SM00282">
    <property type="entry name" value="LamG"/>
    <property type="match status" value="2"/>
</dbReference>
<feature type="domain" description="Cadherin" evidence="20">
    <location>
        <begin position="1610"/>
        <end position="1715"/>
    </location>
</feature>
<dbReference type="FunFam" id="2.10.25.10:FF:000012">
    <property type="entry name" value="Delta-like protein"/>
    <property type="match status" value="1"/>
</dbReference>
<evidence type="ECO:0000256" key="16">
    <source>
        <dbReference type="SAM" id="MobiDB-lite"/>
    </source>
</evidence>
<evidence type="ECO:0000256" key="6">
    <source>
        <dbReference type="ARBA" id="ARBA00022729"/>
    </source>
</evidence>
<dbReference type="GO" id="GO:0035159">
    <property type="term" value="P:regulation of tube length, open tracheal system"/>
    <property type="evidence" value="ECO:0007669"/>
    <property type="project" value="UniProtKB-ARBA"/>
</dbReference>
<dbReference type="FunFam" id="2.60.40.60:FF:000116">
    <property type="entry name" value="Dachsous cadherin-related 2"/>
    <property type="match status" value="1"/>
</dbReference>
<feature type="domain" description="Cadherin" evidence="20">
    <location>
        <begin position="976"/>
        <end position="1083"/>
    </location>
</feature>
<dbReference type="SMART" id="SM00112">
    <property type="entry name" value="CA"/>
    <property type="match status" value="18"/>
</dbReference>
<evidence type="ECO:0000256" key="3">
    <source>
        <dbReference type="ARBA" id="ARBA00022475"/>
    </source>
</evidence>
<dbReference type="CDD" id="cd00110">
    <property type="entry name" value="LamG"/>
    <property type="match status" value="2"/>
</dbReference>
<keyword evidence="13" id="KW-0325">Glycoprotein</keyword>
<feature type="domain" description="EGF-like" evidence="19">
    <location>
        <begin position="2169"/>
        <end position="2206"/>
    </location>
</feature>
<sequence length="3224" mass="354117">MQFIPGGSDFVNKTKILSGIIIAVEIDVLDRNDSPPAFTSKHMTLNISENAPVGQEITKVVATDEDTLGTIAYSVVKGDDGKFSLDVTTGILKIIDALDRETKEEYHLVVRASDGVQHSDTVIVVRVSDSNDNSPEFSTSAYSFDIPEDALPGFKVGTLDATDPDKDANGQVTYSVLSDWGNDVFSLNPQSGVFTLTTRLDYEEVQHYIFVIQAQDTGRPSLSSTTTVYFNVLDLNDNTPIFDPMSYNREVYENVSIGSSVVTVSATDLDSGLNGKITYSIVSGNDNEVFDVSENGTIFTKTFLDRETKPYYTLIVEASDQGIQKQLSSTVQVSIVLKDVNDEAPRFVSPNETYVMENSPLNTVLLVVKAVDKDEGRNSYVEYILNNEKSTFTLGPVDGLLRVVGGIDRETTQNYTLKITSKDRGEPSKSTSQELFVRVLDSNDNSPIFDPRQYSAAIPENSSIGMSVLQVSATDIDEGINCQIRYSIVAGDPNRDFSIGEDSGVLRLAKSLNYERKKSYTLTIQAEDSGEQVRYDTATVSIHVSDINDNPPNFLDSPYLAFVRENMVGLPTAVLQVKAYDADSAANNHQVRYLMKDGDKGSFRVNTTTGEITVHRALDRERQPEYMLTVVAMDTGTPRLTGTGMVRVIVQDINDNSPIMEHERYEFTVEENIPLGSSVGQVVATDLDDGLNALIRYQIQETHKTPFDIKTDTGEIVTRERIDREMQEIYHLTVEASDSSPVLQRSSYANVTIRIVDLNDNAPKFEKSSYTVSIPDSIAGGGYVLGVSATDIDTGLNSRIRYYLDGEDADKFQINEKTGVIKSLKNLKVSGTGQFSLDIHATDSAPTKPLSSVCHVQVSLVDSQKFPAIKPGERMFTFPENASNAVVTTIQGVRSAGDTNWSAFQFYIGGGNVGNAFQVDRNSGLLKISPSGLDFETAQDYELWIEMGTKEEPNYRTAVALHVNVTDFNDNTPAFEHNVYNLSVPEEEPGPRLITTLHANDIDSGMNGKVQYHLSSESSKLYGKFFGVQSDSGDIFTKTKLDREEIAQYTLTVEAEDLGIPAHTGTTTVVINVEDKNDNPPRFTRLFSVNVTENVPIGTFVIQVTSVDKDVGANANCTYSFTENTYGKFKIDPLSGNVTVSGLLDRETQDEYLLKVAAVDGSWRAETLVTVTIQDINDNAPTYEYSYYNFNIPEGDHPVVFVGQVTASDRDKRGPNALVSYGLKQPSDYFSVDPVSGEIFSKKPLKYKPNSKRFSPENEYSLVITATDSGKPPMSSECSIIINVVDGNNNPPVFERKSYFTPILEDTPVGQKVIKVTAKDRDDFGINGELEYLKIGGNGSEHFNIEKETGWITVAESLIGRRLQKFIMQLRVVDKGIPPQSDDVNVVLVVAGPNKHTPVFSALSYRVIVPENEALGSIIVTVTATDQDAGPNGQIIYNITSGNEQNKFVIDGMSGAVSINKDLDYDTKKEYHLNISAVDLGYHPKSSEAKLTVILTDINDNPPTFNKTRYTAFLKENSPVNTEVIQLRADDKDSPKNAIIRYTIVGGSGKNSFSVDPVRGLIRSSKIFNYEERKEYNLEILAANPDSNLFGTTQVQVMIQGVNEYYPKFVQAVFQFTVSESAPIGFQVGNVQATDEDVGEDGYIYYLFVGSSNDRGFSINPTSGVISVSRRLDRESQSRVVLTVLAKNNGSIRGNDTDEAQVIILVQDGNDPPVFEKDLYQTSVSEGAPVGTRVIVVKASDVDVRPSNNRFSYEIIGGNTNKSFKIDPISGVILTATTLDREAVPSYEVVIGAIDMGQPPQTGTTVVKVTLLDINDNGPTLDNNSKVGSIFENEPPNTKVMTLRAVDPDLAPNTEPFTYALVGGPDASKFKVDPKSGVVTSLIPFDREATPELKITVEVYDSGTPPMKSRQDVKITITDRNDSPSQPRNGQLILYTFKDVLPREKVASVVPLDPDTTGQYTCRLEKNEDVFKIPINCDLYVNKLPTYKKQSLKILADDSRHAEVASTMLIEFLSFDNNTLDNSVIVRVMGITPKKLLEKSYSKLMSFFRQIFRYDPHLYSIMEIANGTDIVLAAGSGSTFEKREDITNTLLLHQGHLESLLDSQVILNYSPCSTQNVCQNGASCSQYLRAYGNIRINDSPLLVLTSPAIQMEFFCKCPSGFTGSKCHLRKEPCQPNPCVGPNSICTKQGFDFQCTCPPHLHGKRCELERSSACQSNPCKNGGSCQENAQSGAYFCLCRPGFFGNQCQTATDACRPNPCLNGGECLSGLGSSSAYPRCKCPTHYYGRHCEKSAFGFAFGSFMSFPQLDPNTNDISIIFSTNKRNALLVYNFGEQTGGRSDFVAIELMNGIPTLSYGGSRTAIAVIRVNKFVSDGGWHRIIATRNSRVISLSVSVCKDSGELCTDCRPGDTSCYSDDVGPTGTLNFNGNPLLLGGLPHVDPLLQRPEQIHTDDFIGCIHSVVVNGRQLNLSSSIDSRGIHDTCQRFHDVCDASQHKCGAAGRCIDLWDSYTCECSNSIKAPNCDEVFLPYTFSVGSFIEYKVGERYRRSQLLHSSPYNEQRARRTKREVSSKSVSFSFRTVHNEAVLFYAASDKDYTMVELENGDLKFSSKVGSNFPINMSVVDVVLVDGLWHTLKLSVKNQAIQIYVDGEKRGEELDAASGHDFLDPFLTTLLIGGIKDENLQPNKIFTGFSGCFSNFTIDDELQPLNGSGGVFDEIIHYGKISRGCSNAIAGAATAPDPLSIGVTLVIVFFVILLVAILVSFVVFRLRKREKSPLPPVTPSTKQSPAQQTASDVVRNHVLDGEAEAIRNLVRNSKKIGDPNSGYQKPDIIERTTTTPTHNQAGNSPPSNSSLMNGNNGISLDPELSEMPEHYDLENASSIAPSDIDIVYHYKGFRDNLGGRNNKSSPFRHNHHFPGSRQSPGIRQSPISNVLKSTPLARLSPSSELSQQTTPRILTLQDISGKPLQSALLATTQKDAMSQSERSLNISHSSSRSSIVNASSQGTKKKRKKCAGDAGSNITIGLTAEEIERLNNSRHKNNSSLVSTLDAVSSSESDDRRKNKLSDLLEANTEMMQRSRDTSSDDDESGNDSFTCSEFEYDNEKRDFRPSHMIFSKLAEVENEEAEDSFRGSLSTLVASDDDLAYINSYNKTSNPNGGPSSMGWDYLLNWGPNFENLVGVFKDIAELPDGSNGAMPSVPTSSSINNLGSANRSSRYPTPRPSEEYV</sequence>
<evidence type="ECO:0000256" key="5">
    <source>
        <dbReference type="ARBA" id="ARBA00022692"/>
    </source>
</evidence>
<dbReference type="GO" id="GO:0048589">
    <property type="term" value="P:developmental growth"/>
    <property type="evidence" value="ECO:0007669"/>
    <property type="project" value="UniProtKB-ARBA"/>
</dbReference>
<evidence type="ECO:0000256" key="17">
    <source>
        <dbReference type="SAM" id="Phobius"/>
    </source>
</evidence>
<feature type="domain" description="Laminin G" evidence="18">
    <location>
        <begin position="2547"/>
        <end position="2726"/>
    </location>
</feature>
<dbReference type="FunFam" id="2.60.40.60:FF:000035">
    <property type="entry name" value="Protocadherin Fat 3"/>
    <property type="match status" value="1"/>
</dbReference>
<keyword evidence="3" id="KW-1003">Cell membrane</keyword>
<evidence type="ECO:0000256" key="11">
    <source>
        <dbReference type="ARBA" id="ARBA00023136"/>
    </source>
</evidence>
<protein>
    <submittedName>
        <fullName evidence="21">Uncharacterized protein</fullName>
    </submittedName>
</protein>
<dbReference type="SMART" id="SM00181">
    <property type="entry name" value="EGF"/>
    <property type="match status" value="5"/>
</dbReference>
<feature type="domain" description="EGF-like" evidence="19">
    <location>
        <begin position="2484"/>
        <end position="2522"/>
    </location>
</feature>
<evidence type="ECO:0000313" key="21">
    <source>
        <dbReference type="EMBL" id="CAG7656346.1"/>
    </source>
</evidence>
<evidence type="ECO:0000256" key="2">
    <source>
        <dbReference type="ARBA" id="ARBA00004251"/>
    </source>
</evidence>
<feature type="domain" description="Cadherin" evidence="20">
    <location>
        <begin position="555"/>
        <end position="660"/>
    </location>
</feature>
<dbReference type="FunFam" id="2.60.40.60:FF:000106">
    <property type="entry name" value="FAT atypical cadherin 4"/>
    <property type="match status" value="1"/>
</dbReference>
<evidence type="ECO:0000256" key="1">
    <source>
        <dbReference type="ARBA" id="ARBA00004221"/>
    </source>
</evidence>
<feature type="transmembrane region" description="Helical" evidence="17">
    <location>
        <begin position="2740"/>
        <end position="2765"/>
    </location>
</feature>
<evidence type="ECO:0000259" key="18">
    <source>
        <dbReference type="PROSITE" id="PS50025"/>
    </source>
</evidence>
<evidence type="ECO:0000256" key="10">
    <source>
        <dbReference type="ARBA" id="ARBA00022989"/>
    </source>
</evidence>
<feature type="domain" description="EGF-like" evidence="19">
    <location>
        <begin position="2249"/>
        <end position="2289"/>
    </location>
</feature>
<evidence type="ECO:0000256" key="14">
    <source>
        <dbReference type="PROSITE-ProRule" id="PRU00043"/>
    </source>
</evidence>
<feature type="compositionally biased region" description="Basic and acidic residues" evidence="16">
    <location>
        <begin position="3054"/>
        <end position="3064"/>
    </location>
</feature>
<dbReference type="SMART" id="SM00179">
    <property type="entry name" value="EGF_CA"/>
    <property type="match status" value="3"/>
</dbReference>
<dbReference type="FunFam" id="2.60.40.60:FF:000118">
    <property type="entry name" value="protocadherin Fat 4"/>
    <property type="match status" value="1"/>
</dbReference>
<accession>A0A8J2NLN7</accession>
<dbReference type="PROSITE" id="PS50025">
    <property type="entry name" value="LAM_G_DOMAIN"/>
    <property type="match status" value="2"/>
</dbReference>
<dbReference type="GO" id="GO:0050839">
    <property type="term" value="F:cell adhesion molecule binding"/>
    <property type="evidence" value="ECO:0007669"/>
    <property type="project" value="UniProtKB-ARBA"/>
</dbReference>
<dbReference type="FunFam" id="2.60.40.60:FF:000029">
    <property type="entry name" value="Cadherin EGF LAG seven-pass G-type receptor 3"/>
    <property type="match status" value="1"/>
</dbReference>